<feature type="transmembrane region" description="Helical" evidence="1">
    <location>
        <begin position="6"/>
        <end position="22"/>
    </location>
</feature>
<organism evidence="2 3">
    <name type="scientific">Bacillus zhangzhouensis</name>
    <dbReference type="NCBI Taxonomy" id="1178540"/>
    <lineage>
        <taxon>Bacteria</taxon>
        <taxon>Bacillati</taxon>
        <taxon>Bacillota</taxon>
        <taxon>Bacilli</taxon>
        <taxon>Bacillales</taxon>
        <taxon>Bacillaceae</taxon>
        <taxon>Bacillus</taxon>
    </lineage>
</organism>
<evidence type="ECO:0000313" key="2">
    <source>
        <dbReference type="EMBL" id="KEP25379.1"/>
    </source>
</evidence>
<keyword evidence="3" id="KW-1185">Reference proteome</keyword>
<feature type="transmembrane region" description="Helical" evidence="1">
    <location>
        <begin position="43"/>
        <end position="60"/>
    </location>
</feature>
<name>A0A081L803_9BACI</name>
<accession>A0A081L803</accession>
<evidence type="ECO:0000313" key="3">
    <source>
        <dbReference type="Proteomes" id="UP000028091"/>
    </source>
</evidence>
<gene>
    <name evidence="2" type="ORF">BA70_09240</name>
</gene>
<protein>
    <submittedName>
        <fullName evidence="2">Membrane protein</fullName>
    </submittedName>
</protein>
<dbReference type="eggNOG" id="ENOG5032MXQ">
    <property type="taxonomic scope" value="Bacteria"/>
</dbReference>
<evidence type="ECO:0000256" key="1">
    <source>
        <dbReference type="SAM" id="Phobius"/>
    </source>
</evidence>
<comment type="caution">
    <text evidence="2">The sequence shown here is derived from an EMBL/GenBank/DDBJ whole genome shotgun (WGS) entry which is preliminary data.</text>
</comment>
<dbReference type="Proteomes" id="UP000028091">
    <property type="component" value="Unassembled WGS sequence"/>
</dbReference>
<keyword evidence="1" id="KW-0472">Membrane</keyword>
<keyword evidence="1" id="KW-0812">Transmembrane</keyword>
<feature type="transmembrane region" description="Helical" evidence="1">
    <location>
        <begin position="72"/>
        <end position="95"/>
    </location>
</feature>
<dbReference type="EMBL" id="JOTP01000024">
    <property type="protein sequence ID" value="KEP25379.1"/>
    <property type="molecule type" value="Genomic_DNA"/>
</dbReference>
<dbReference type="RefSeq" id="WP_034324089.1">
    <property type="nucleotide sequence ID" value="NZ_JOTP01000024.1"/>
</dbReference>
<reference evidence="2 3" key="1">
    <citation type="submission" date="2012-09" db="EMBL/GenBank/DDBJ databases">
        <title>Genome Sequence of Bacillus sp. DW5-4.</title>
        <authorList>
            <person name="Lai Q."/>
            <person name="Liu Y."/>
            <person name="Shao Z."/>
        </authorList>
    </citation>
    <scope>NUCLEOTIDE SEQUENCE [LARGE SCALE GENOMIC DNA]</scope>
    <source>
        <strain evidence="2 3">DW5-4</strain>
    </source>
</reference>
<proteinExistence type="predicted"/>
<keyword evidence="1" id="KW-1133">Transmembrane helix</keyword>
<dbReference type="AlphaFoldDB" id="A0A081L803"/>
<dbReference type="OrthoDB" id="2930510at2"/>
<sequence length="99" mass="11293">MMTTIILYFLIILSILSTAFQFKKNREYKHDERGQFILAKAGSFSIVGVALAYILVAVIQSSVHQFSSPTEWFYIAITFMYVSSVCANTIGIIYCEKKY</sequence>